<accession>A0A448D4V6</accession>
<name>A0A448D4V6_9NEIS</name>
<gene>
    <name evidence="1" type="ORF">NCTC10296_00069</name>
</gene>
<evidence type="ECO:0000313" key="2">
    <source>
        <dbReference type="Proteomes" id="UP000279284"/>
    </source>
</evidence>
<dbReference type="OrthoDB" id="8605222at2"/>
<dbReference type="Proteomes" id="UP000279284">
    <property type="component" value="Chromosome"/>
</dbReference>
<organism evidence="1 2">
    <name type="scientific">Neisseria canis</name>
    <dbReference type="NCBI Taxonomy" id="493"/>
    <lineage>
        <taxon>Bacteria</taxon>
        <taxon>Pseudomonadati</taxon>
        <taxon>Pseudomonadota</taxon>
        <taxon>Betaproteobacteria</taxon>
        <taxon>Neisseriales</taxon>
        <taxon>Neisseriaceae</taxon>
        <taxon>Neisseria</taxon>
    </lineage>
</organism>
<dbReference type="KEGG" id="nci:NCTC10296_00069"/>
<dbReference type="EMBL" id="LR134313">
    <property type="protein sequence ID" value="VEE98900.1"/>
    <property type="molecule type" value="Genomic_DNA"/>
</dbReference>
<dbReference type="STRING" id="493.BWD07_07805"/>
<protein>
    <submittedName>
        <fullName evidence="1">Protein PncA</fullName>
    </submittedName>
</protein>
<dbReference type="InterPro" id="IPR036380">
    <property type="entry name" value="Isochorismatase-like_sf"/>
</dbReference>
<dbReference type="RefSeq" id="WP_085416804.1">
    <property type="nucleotide sequence ID" value="NZ_CAUJPY010000014.1"/>
</dbReference>
<dbReference type="AlphaFoldDB" id="A0A448D4V6"/>
<evidence type="ECO:0000313" key="1">
    <source>
        <dbReference type="EMBL" id="VEE98900.1"/>
    </source>
</evidence>
<reference evidence="1 2" key="1">
    <citation type="submission" date="2018-12" db="EMBL/GenBank/DDBJ databases">
        <authorList>
            <consortium name="Pathogen Informatics"/>
        </authorList>
    </citation>
    <scope>NUCLEOTIDE SEQUENCE [LARGE SCALE GENOMIC DNA]</scope>
    <source>
        <strain evidence="1 2">NCTC10296</strain>
    </source>
</reference>
<sequence>MKTISIDFQPQRSFLGQSRRVAAAYMGEMVAELNKNALFAQQRILVRSQPDTLLNAFDQPCKSPFKSSGFVDVINAMEGSELLQGMPSESRYHKIFSVNCANDAHQSLCFHDKEELKSTGLIEWLLEQEASTLIIGGTAIDRSLKDTVKQLRFFGNWDIVLNLAACRGFDAEDTLCAITEMRRVGVRTITNSMELVCKLMPENSRSEQFVKINHALKFARI</sequence>
<proteinExistence type="predicted"/>
<dbReference type="SUPFAM" id="SSF52499">
    <property type="entry name" value="Isochorismatase-like hydrolases"/>
    <property type="match status" value="1"/>
</dbReference>
<dbReference type="Gene3D" id="3.40.50.850">
    <property type="entry name" value="Isochorismatase-like"/>
    <property type="match status" value="1"/>
</dbReference>
<keyword evidence="2" id="KW-1185">Reference proteome</keyword>